<feature type="domain" description="CxC1-like cysteine cluster associated with KDZ transposases" evidence="3">
    <location>
        <begin position="157"/>
        <end position="243"/>
    </location>
</feature>
<dbReference type="InterPro" id="IPR040521">
    <property type="entry name" value="KDZ"/>
</dbReference>
<dbReference type="Pfam" id="PF18802">
    <property type="entry name" value="CxC1"/>
    <property type="match status" value="1"/>
</dbReference>
<feature type="compositionally biased region" description="Polar residues" evidence="2">
    <location>
        <begin position="301"/>
        <end position="311"/>
    </location>
</feature>
<evidence type="ECO:0000256" key="2">
    <source>
        <dbReference type="SAM" id="MobiDB-lite"/>
    </source>
</evidence>
<sequence>MRPRIPKDFTPTSSPLSYTPISGRAFHYLSRPSGIRPLVLLPDERTFSQRRNLKPLPGQVGFAGDRPLNSCSSPSADSSQTADVTGDLEDPSGVMLFSSPSANFPPFVSNHRRKRENQTNRWKKEVIPRLIMPYMRLVSSTESFRLPIPEDTIATTHNCQCIRRAVDVIVVRFCILERLKLQFCSCRPAAVQLLQRGLFPSAPFAPSLAVDIRVLDFVSRLFLHVSPNATAWCNTVEEFLQSQGYKLTTQDSLRRRFSEALKWYNGLQDATTKHVDNVLYHVRTIITGYNDGSHTTAVVSLNESTPRTTQPPRVDAVEGNPAPEFPLEDALPNARLPRPSTPLSSSTVPPSTPIARKRHRSEDTSTRPPPVTMVEIEDEDALPNARHPRPSTPLNSSTVPPSTPISRKRHRSEDTDGLRTPFPMPIPRDRPSDYLRSRCPLCFGGDPNQRLGGNVPDIIVCVDACFKQKENEGQSDPPREHPRSVFISDATASKMEEYVEGIRPSKAKKGPKRQKPSDSSKTDHDSDEEDGYDGPLKVPRSVLAGCEKSFTAANETREKASTQFFAVTALMALLCRHDRVIWIVNMRSAGEKQHYALVLVETLFQHLPQHYTVGLLYDVGCQLHKSCVNWGFLSAYIHRLIFAISVFHAFGHQWPCQIIYHPRKCNGFGLSDGEGCERFWNSIKKLIAYLRVCGSHQRVYTLDRQVQQADKESLGRLALWLLRRSRHCQEKRYAAEVALTECGFAENVLRDEWSAQVHAQTKPLPRRTRNQGKDAVSEAIRLRKARDILKKRVQEQENIILDPSASDYQLCDAELRLAEANKDLSSAESRVHASESALGVQERTKLEKLLGSPFIAARMNARALKLRLRERLRSRKFELDRIERSYRNHVNERKVHHHLEDSVKRRDPSIQKLARDYNNLCDVMLRLKAQRKAPAGSVCPSKIVMKGLFALDIDDEIWQDTGLEDSLDGTTTDPPRWLCDDLVRSGIRAQLELDRCIEEEDRIKHERRALQNWYSEEWNILCSAYGHTDSLELRYQLQLRKDELLHVLSIWKKSLQSLPADAIVPAWGPTDNEITAARIAQVTSRLYGDYDDIEEVGPSIGVDEIDVSDVESLDADLIDTLEAIDLADAFRGEDISSY</sequence>
<feature type="compositionally biased region" description="Basic residues" evidence="2">
    <location>
        <begin position="505"/>
        <end position="514"/>
    </location>
</feature>
<dbReference type="InParanoid" id="B0DLI0"/>
<feature type="coiled-coil region" evidence="1">
    <location>
        <begin position="779"/>
        <end position="837"/>
    </location>
</feature>
<name>B0DLI0_LACBS</name>
<dbReference type="Proteomes" id="UP000001194">
    <property type="component" value="Unassembled WGS sequence"/>
</dbReference>
<dbReference type="PANTHER" id="PTHR33096">
    <property type="entry name" value="CXC2 DOMAIN-CONTAINING PROTEIN"/>
    <property type="match status" value="1"/>
</dbReference>
<evidence type="ECO:0000256" key="1">
    <source>
        <dbReference type="SAM" id="Coils"/>
    </source>
</evidence>
<protein>
    <submittedName>
        <fullName evidence="4">Predicted protein</fullName>
    </submittedName>
</protein>
<dbReference type="Pfam" id="PF18758">
    <property type="entry name" value="KDZ"/>
    <property type="match status" value="1"/>
</dbReference>
<accession>B0DLI0</accession>
<dbReference type="GeneID" id="6080376"/>
<feature type="region of interest" description="Disordered" evidence="2">
    <location>
        <begin position="301"/>
        <end position="431"/>
    </location>
</feature>
<gene>
    <name evidence="4" type="ORF">LACBIDRAFT_304377</name>
</gene>
<evidence type="ECO:0000259" key="3">
    <source>
        <dbReference type="Pfam" id="PF18802"/>
    </source>
</evidence>
<feature type="region of interest" description="Disordered" evidence="2">
    <location>
        <begin position="50"/>
        <end position="85"/>
    </location>
</feature>
<feature type="region of interest" description="Disordered" evidence="2">
    <location>
        <begin position="470"/>
        <end position="535"/>
    </location>
</feature>
<feature type="compositionally biased region" description="Low complexity" evidence="2">
    <location>
        <begin position="335"/>
        <end position="349"/>
    </location>
</feature>
<keyword evidence="1" id="KW-0175">Coiled coil</keyword>
<dbReference type="OrthoDB" id="2955859at2759"/>
<feature type="compositionally biased region" description="Basic and acidic residues" evidence="2">
    <location>
        <begin position="470"/>
        <end position="483"/>
    </location>
</feature>
<dbReference type="AlphaFoldDB" id="B0DLI0"/>
<evidence type="ECO:0000313" key="4">
    <source>
        <dbReference type="EMBL" id="EDR04650.1"/>
    </source>
</evidence>
<proteinExistence type="predicted"/>
<dbReference type="PANTHER" id="PTHR33096:SF1">
    <property type="entry name" value="CXC1-LIKE CYSTEINE CLUSTER ASSOCIATED WITH KDZ TRANSPOSASES DOMAIN-CONTAINING PROTEIN"/>
    <property type="match status" value="1"/>
</dbReference>
<feature type="compositionally biased region" description="Basic and acidic residues" evidence="2">
    <location>
        <begin position="515"/>
        <end position="524"/>
    </location>
</feature>
<evidence type="ECO:0000313" key="5">
    <source>
        <dbReference type="Proteomes" id="UP000001194"/>
    </source>
</evidence>
<dbReference type="InterPro" id="IPR041320">
    <property type="entry name" value="CxC1"/>
</dbReference>
<dbReference type="KEGG" id="lbc:LACBIDRAFT_304377"/>
<organism evidence="5">
    <name type="scientific">Laccaria bicolor (strain S238N-H82 / ATCC MYA-4686)</name>
    <name type="common">Bicoloured deceiver</name>
    <name type="synonym">Laccaria laccata var. bicolor</name>
    <dbReference type="NCBI Taxonomy" id="486041"/>
    <lineage>
        <taxon>Eukaryota</taxon>
        <taxon>Fungi</taxon>
        <taxon>Dikarya</taxon>
        <taxon>Basidiomycota</taxon>
        <taxon>Agaricomycotina</taxon>
        <taxon>Agaricomycetes</taxon>
        <taxon>Agaricomycetidae</taxon>
        <taxon>Agaricales</taxon>
        <taxon>Agaricineae</taxon>
        <taxon>Hydnangiaceae</taxon>
        <taxon>Laccaria</taxon>
    </lineage>
</organism>
<keyword evidence="5" id="KW-1185">Reference proteome</keyword>
<dbReference type="EMBL" id="DS547117">
    <property type="protein sequence ID" value="EDR04650.1"/>
    <property type="molecule type" value="Genomic_DNA"/>
</dbReference>
<feature type="compositionally biased region" description="Polar residues" evidence="2">
    <location>
        <begin position="69"/>
        <end position="83"/>
    </location>
</feature>
<dbReference type="RefSeq" id="XP_001884822.1">
    <property type="nucleotide sequence ID" value="XM_001884787.1"/>
</dbReference>
<dbReference type="HOGENOM" id="CLU_004552_10_1_1"/>
<reference evidence="4 5" key="1">
    <citation type="journal article" date="2008" name="Nature">
        <title>The genome of Laccaria bicolor provides insights into mycorrhizal symbiosis.</title>
        <authorList>
            <person name="Martin F."/>
            <person name="Aerts A."/>
            <person name="Ahren D."/>
            <person name="Brun A."/>
            <person name="Danchin E.G.J."/>
            <person name="Duchaussoy F."/>
            <person name="Gibon J."/>
            <person name="Kohler A."/>
            <person name="Lindquist E."/>
            <person name="Pereda V."/>
            <person name="Salamov A."/>
            <person name="Shapiro H.J."/>
            <person name="Wuyts J."/>
            <person name="Blaudez D."/>
            <person name="Buee M."/>
            <person name="Brokstein P."/>
            <person name="Canbaeck B."/>
            <person name="Cohen D."/>
            <person name="Courty P.E."/>
            <person name="Coutinho P.M."/>
            <person name="Delaruelle C."/>
            <person name="Detter J.C."/>
            <person name="Deveau A."/>
            <person name="DiFazio S."/>
            <person name="Duplessis S."/>
            <person name="Fraissinet-Tachet L."/>
            <person name="Lucic E."/>
            <person name="Frey-Klett P."/>
            <person name="Fourrey C."/>
            <person name="Feussner I."/>
            <person name="Gay G."/>
            <person name="Grimwood J."/>
            <person name="Hoegger P.J."/>
            <person name="Jain P."/>
            <person name="Kilaru S."/>
            <person name="Labbe J."/>
            <person name="Lin Y.C."/>
            <person name="Legue V."/>
            <person name="Le Tacon F."/>
            <person name="Marmeisse R."/>
            <person name="Melayah D."/>
            <person name="Montanini B."/>
            <person name="Muratet M."/>
            <person name="Nehls U."/>
            <person name="Niculita-Hirzel H."/>
            <person name="Oudot-Le Secq M.P."/>
            <person name="Peter M."/>
            <person name="Quesneville H."/>
            <person name="Rajashekar B."/>
            <person name="Reich M."/>
            <person name="Rouhier N."/>
            <person name="Schmutz J."/>
            <person name="Yin T."/>
            <person name="Chalot M."/>
            <person name="Henrissat B."/>
            <person name="Kuees U."/>
            <person name="Lucas S."/>
            <person name="Van de Peer Y."/>
            <person name="Podila G.K."/>
            <person name="Polle A."/>
            <person name="Pukkila P.J."/>
            <person name="Richardson P.M."/>
            <person name="Rouze P."/>
            <person name="Sanders I.R."/>
            <person name="Stajich J.E."/>
            <person name="Tunlid A."/>
            <person name="Tuskan G."/>
            <person name="Grigoriev I.V."/>
        </authorList>
    </citation>
    <scope>NUCLEOTIDE SEQUENCE [LARGE SCALE GENOMIC DNA]</scope>
    <source>
        <strain evidence="5">S238N-H82 / ATCC MYA-4686</strain>
    </source>
</reference>